<dbReference type="InterPro" id="IPR011010">
    <property type="entry name" value="DNA_brk_join_enz"/>
</dbReference>
<evidence type="ECO:0000256" key="3">
    <source>
        <dbReference type="ARBA" id="ARBA00023125"/>
    </source>
</evidence>
<comment type="similarity">
    <text evidence="1">Belongs to the 'phage' integrase family.</text>
</comment>
<dbReference type="Gene3D" id="1.10.150.130">
    <property type="match status" value="1"/>
</dbReference>
<evidence type="ECO:0000256" key="2">
    <source>
        <dbReference type="ARBA" id="ARBA00022908"/>
    </source>
</evidence>
<dbReference type="InterPro" id="IPR013762">
    <property type="entry name" value="Integrase-like_cat_sf"/>
</dbReference>
<sequence>MGTVRDGITKRGSTWSYVIRVIDPETGLSKPKWVGGFATDDDAKEARDEARRAARRGEYVDRNAVTLGEYLNEWLEVHALEVKPRTLAGYQYLVRQYIAPRIGNLRLQAIRPATLSGLYRDLLANGGQKGAPLSRRTVDYVHAVLRKAFNDAVRSDQLLASNPAERVKRPRREHRGPIDIWTADELRRFLDLMSEHRLFAFYRLAAYSGARRGELLNLRWPDVDWKAPAIRIRGSVGMVDGARVEGTTKGGRERTVSLDAETVEILKAHRRRQLEDLRLAGDSWIDTGHVFTTGFGLPIYPDTVSQLIAKSIKAYNEPAEDADAPEFPLPHARLHDLRHVHATLLLVAGVPVHVVADRLGHADPSVTLRLYAHVIRRHAAGIADVFAAAAAQVDEDQADEEDGPDPSALAPC</sequence>
<dbReference type="InterPro" id="IPR004107">
    <property type="entry name" value="Integrase_SAM-like_N"/>
</dbReference>
<evidence type="ECO:0000313" key="9">
    <source>
        <dbReference type="EMBL" id="TCO27313.1"/>
    </source>
</evidence>
<keyword evidence="2" id="KW-0229">DNA integration</keyword>
<dbReference type="PROSITE" id="PS51900">
    <property type="entry name" value="CB"/>
    <property type="match status" value="1"/>
</dbReference>
<evidence type="ECO:0000256" key="5">
    <source>
        <dbReference type="PROSITE-ProRule" id="PRU01248"/>
    </source>
</evidence>
<proteinExistence type="inferred from homology"/>
<feature type="compositionally biased region" description="Acidic residues" evidence="6">
    <location>
        <begin position="393"/>
        <end position="404"/>
    </location>
</feature>
<dbReference type="SUPFAM" id="SSF56349">
    <property type="entry name" value="DNA breaking-rejoining enzymes"/>
    <property type="match status" value="1"/>
</dbReference>
<evidence type="ECO:0000256" key="6">
    <source>
        <dbReference type="SAM" id="MobiDB-lite"/>
    </source>
</evidence>
<dbReference type="InterPro" id="IPR050090">
    <property type="entry name" value="Tyrosine_recombinase_XerCD"/>
</dbReference>
<protein>
    <submittedName>
        <fullName evidence="9">Site-specific recombinase XerD</fullName>
    </submittedName>
</protein>
<dbReference type="Gene3D" id="1.10.443.10">
    <property type="entry name" value="Intergrase catalytic core"/>
    <property type="match status" value="1"/>
</dbReference>
<dbReference type="InterPro" id="IPR002104">
    <property type="entry name" value="Integrase_catalytic"/>
</dbReference>
<organism evidence="9 10">
    <name type="scientific">Kribbella orskensis</name>
    <dbReference type="NCBI Taxonomy" id="2512216"/>
    <lineage>
        <taxon>Bacteria</taxon>
        <taxon>Bacillati</taxon>
        <taxon>Actinomycetota</taxon>
        <taxon>Actinomycetes</taxon>
        <taxon>Propionibacteriales</taxon>
        <taxon>Kribbellaceae</taxon>
        <taxon>Kribbella</taxon>
    </lineage>
</organism>
<dbReference type="PANTHER" id="PTHR30349">
    <property type="entry name" value="PHAGE INTEGRASE-RELATED"/>
    <property type="match status" value="1"/>
</dbReference>
<dbReference type="EMBL" id="SLWM01000003">
    <property type="protein sequence ID" value="TCO27313.1"/>
    <property type="molecule type" value="Genomic_DNA"/>
</dbReference>
<evidence type="ECO:0000259" key="8">
    <source>
        <dbReference type="PROSITE" id="PS51900"/>
    </source>
</evidence>
<dbReference type="Proteomes" id="UP000295818">
    <property type="component" value="Unassembled WGS sequence"/>
</dbReference>
<feature type="region of interest" description="Disordered" evidence="6">
    <location>
        <begin position="393"/>
        <end position="412"/>
    </location>
</feature>
<evidence type="ECO:0000313" key="10">
    <source>
        <dbReference type="Proteomes" id="UP000295818"/>
    </source>
</evidence>
<feature type="domain" description="Core-binding (CB)" evidence="8">
    <location>
        <begin position="65"/>
        <end position="153"/>
    </location>
</feature>
<dbReference type="InterPro" id="IPR044068">
    <property type="entry name" value="CB"/>
</dbReference>
<keyword evidence="4" id="KW-0233">DNA recombination</keyword>
<dbReference type="Pfam" id="PF14659">
    <property type="entry name" value="Phage_int_SAM_3"/>
    <property type="match status" value="1"/>
</dbReference>
<keyword evidence="10" id="KW-1185">Reference proteome</keyword>
<dbReference type="InterPro" id="IPR010998">
    <property type="entry name" value="Integrase_recombinase_N"/>
</dbReference>
<dbReference type="CDD" id="cd01189">
    <property type="entry name" value="INT_ICEBs1_C_like"/>
    <property type="match status" value="1"/>
</dbReference>
<dbReference type="Pfam" id="PF00589">
    <property type="entry name" value="Phage_integrase"/>
    <property type="match status" value="1"/>
</dbReference>
<evidence type="ECO:0000256" key="4">
    <source>
        <dbReference type="ARBA" id="ARBA00023172"/>
    </source>
</evidence>
<accession>A0ABY2BPU5</accession>
<dbReference type="RefSeq" id="WP_132190210.1">
    <property type="nucleotide sequence ID" value="NZ_SLWM01000003.1"/>
</dbReference>
<feature type="domain" description="Tyr recombinase" evidence="7">
    <location>
        <begin position="176"/>
        <end position="384"/>
    </location>
</feature>
<evidence type="ECO:0000259" key="7">
    <source>
        <dbReference type="PROSITE" id="PS51898"/>
    </source>
</evidence>
<comment type="caution">
    <text evidence="9">The sequence shown here is derived from an EMBL/GenBank/DDBJ whole genome shotgun (WGS) entry which is preliminary data.</text>
</comment>
<dbReference type="PANTHER" id="PTHR30349:SF41">
    <property type="entry name" value="INTEGRASE_RECOMBINASE PROTEIN MJ0367-RELATED"/>
    <property type="match status" value="1"/>
</dbReference>
<keyword evidence="3 5" id="KW-0238">DNA-binding</keyword>
<gene>
    <name evidence="9" type="ORF">EV644_1037</name>
</gene>
<name>A0ABY2BPU5_9ACTN</name>
<reference evidence="9 10" key="1">
    <citation type="journal article" date="2015" name="Stand. Genomic Sci.">
        <title>Genomic Encyclopedia of Bacterial and Archaeal Type Strains, Phase III: the genomes of soil and plant-associated and newly described type strains.</title>
        <authorList>
            <person name="Whitman W.B."/>
            <person name="Woyke T."/>
            <person name="Klenk H.P."/>
            <person name="Zhou Y."/>
            <person name="Lilburn T.G."/>
            <person name="Beck B.J."/>
            <person name="De Vos P."/>
            <person name="Vandamme P."/>
            <person name="Eisen J.A."/>
            <person name="Garrity G."/>
            <person name="Hugenholtz P."/>
            <person name="Kyrpides N.C."/>
        </authorList>
    </citation>
    <scope>NUCLEOTIDE SEQUENCE [LARGE SCALE GENOMIC DNA]</scope>
    <source>
        <strain evidence="9 10">VKM Ac-2538</strain>
    </source>
</reference>
<evidence type="ECO:0000256" key="1">
    <source>
        <dbReference type="ARBA" id="ARBA00008857"/>
    </source>
</evidence>
<dbReference type="PROSITE" id="PS51898">
    <property type="entry name" value="TYR_RECOMBINASE"/>
    <property type="match status" value="1"/>
</dbReference>